<proteinExistence type="predicted"/>
<evidence type="ECO:0000313" key="2">
    <source>
        <dbReference type="Proteomes" id="UP000198606"/>
    </source>
</evidence>
<protein>
    <submittedName>
        <fullName evidence="1">Uncharacterized protein</fullName>
    </submittedName>
</protein>
<reference evidence="1 2" key="1">
    <citation type="submission" date="2016-10" db="EMBL/GenBank/DDBJ databases">
        <authorList>
            <person name="de Groot N.N."/>
        </authorList>
    </citation>
    <scope>NUCLEOTIDE SEQUENCE [LARGE SCALE GENOMIC DNA]</scope>
    <source>
        <strain evidence="1 2">LMG 18387</strain>
    </source>
</reference>
<accession>A0A1G7XS88</accession>
<dbReference type="RefSeq" id="WP_167359693.1">
    <property type="nucleotide sequence ID" value="NZ_FNDG01000001.1"/>
</dbReference>
<dbReference type="AlphaFoldDB" id="A0A1G7XS88"/>
<dbReference type="STRING" id="29435.SAMN05216588_101235"/>
<dbReference type="EMBL" id="FNDG01000001">
    <property type="protein sequence ID" value="SDG86580.1"/>
    <property type="molecule type" value="Genomic_DNA"/>
</dbReference>
<sequence>MLKPFTGQQFAQAMALAIAAGLTSPAQIKRTVRRRGTWFITCEVPA</sequence>
<organism evidence="1 2">
    <name type="scientific">Phytopseudomonas flavescens</name>
    <dbReference type="NCBI Taxonomy" id="29435"/>
    <lineage>
        <taxon>Bacteria</taxon>
        <taxon>Pseudomonadati</taxon>
        <taxon>Pseudomonadota</taxon>
        <taxon>Gammaproteobacteria</taxon>
        <taxon>Pseudomonadales</taxon>
        <taxon>Pseudomonadaceae</taxon>
        <taxon>Phytopseudomonas</taxon>
    </lineage>
</organism>
<dbReference type="Proteomes" id="UP000198606">
    <property type="component" value="Unassembled WGS sequence"/>
</dbReference>
<evidence type="ECO:0000313" key="1">
    <source>
        <dbReference type="EMBL" id="SDG86580.1"/>
    </source>
</evidence>
<name>A0A1G7XS88_9GAMM</name>
<gene>
    <name evidence="1" type="ORF">SAMN05216588_101235</name>
</gene>